<keyword evidence="3" id="KW-1185">Reference proteome</keyword>
<dbReference type="Gene3D" id="3.80.10.10">
    <property type="entry name" value="Ribonuclease Inhibitor"/>
    <property type="match status" value="1"/>
</dbReference>
<dbReference type="SUPFAM" id="SSF52047">
    <property type="entry name" value="RNI-like"/>
    <property type="match status" value="1"/>
</dbReference>
<dbReference type="Proteomes" id="UP001058974">
    <property type="component" value="Chromosome 7"/>
</dbReference>
<dbReference type="PANTHER" id="PTHR34145">
    <property type="entry name" value="OS02G0105600 PROTEIN"/>
    <property type="match status" value="1"/>
</dbReference>
<dbReference type="InterPro" id="IPR053772">
    <property type="entry name" value="At1g61320/At1g61330-like"/>
</dbReference>
<dbReference type="OrthoDB" id="1932213at2759"/>
<sequence>MITMKDLLKISILSKRWGEVWALRRNLHFDTLNVFGDSDSSIIERLVNLDNERDEFAKRVDQFVKSFSGRVIDSFLVKFCLNGDQSTIIDRWIRFAIERGAERIDLLFGGVLYGYSHLRNCYKFPLDLLLEINTLTLKHLRLQRCLIFHPTNYDFSPLKNLRFLSLSKVKVDEILLESLLSNCRLLEELQLDACQFEASMPMIISSSLINLKIIYPHNRRMVEVELTLVDCLKLTSLEYDGYGLNTMSINTPAMKCIDFTISYEDYLDIFAFSKFPQLEIMSIDMSSTVITSLKITQSLKYLKQFNLSLLWDGNISKEADYSLLWILNILQVSPLLHRLSIMLTNPKFLKNQKDIRDIEDIEAFSHDKVKVIELGGCVGNWFEIEFVINILKYVPKLEQMVLNPGWKEHGTLDWVSETVSFQSARQRISEKLQGEKVVGREKIVLV</sequence>
<evidence type="ECO:0000313" key="3">
    <source>
        <dbReference type="Proteomes" id="UP001058974"/>
    </source>
</evidence>
<dbReference type="InterPro" id="IPR055357">
    <property type="entry name" value="LRR_At1g61320_AtMIF1"/>
</dbReference>
<dbReference type="Pfam" id="PF23622">
    <property type="entry name" value="LRR_At1g61320_AtMIF1"/>
    <property type="match status" value="1"/>
</dbReference>
<dbReference type="PANTHER" id="PTHR34145:SF28">
    <property type="entry name" value="F-BOX DOMAIN-CONTAINING PROTEIN"/>
    <property type="match status" value="1"/>
</dbReference>
<organism evidence="2 3">
    <name type="scientific">Pisum sativum</name>
    <name type="common">Garden pea</name>
    <name type="synonym">Lathyrus oleraceus</name>
    <dbReference type="NCBI Taxonomy" id="3888"/>
    <lineage>
        <taxon>Eukaryota</taxon>
        <taxon>Viridiplantae</taxon>
        <taxon>Streptophyta</taxon>
        <taxon>Embryophyta</taxon>
        <taxon>Tracheophyta</taxon>
        <taxon>Spermatophyta</taxon>
        <taxon>Magnoliopsida</taxon>
        <taxon>eudicotyledons</taxon>
        <taxon>Gunneridae</taxon>
        <taxon>Pentapetalae</taxon>
        <taxon>rosids</taxon>
        <taxon>fabids</taxon>
        <taxon>Fabales</taxon>
        <taxon>Fabaceae</taxon>
        <taxon>Papilionoideae</taxon>
        <taxon>50 kb inversion clade</taxon>
        <taxon>NPAAA clade</taxon>
        <taxon>Hologalegina</taxon>
        <taxon>IRL clade</taxon>
        <taxon>Fabeae</taxon>
        <taxon>Lathyrus</taxon>
    </lineage>
</organism>
<dbReference type="InterPro" id="IPR032675">
    <property type="entry name" value="LRR_dom_sf"/>
</dbReference>
<comment type="caution">
    <text evidence="2">The sequence shown here is derived from an EMBL/GenBank/DDBJ whole genome shotgun (WGS) entry which is preliminary data.</text>
</comment>
<accession>A0A9D4VF38</accession>
<evidence type="ECO:0000259" key="1">
    <source>
        <dbReference type="Pfam" id="PF23622"/>
    </source>
</evidence>
<evidence type="ECO:0000313" key="2">
    <source>
        <dbReference type="EMBL" id="KAI5382406.1"/>
    </source>
</evidence>
<gene>
    <name evidence="2" type="ORF">KIW84_070002</name>
</gene>
<dbReference type="Gramene" id="Psat07G0000200-T1">
    <property type="protein sequence ID" value="KAI5382406.1"/>
    <property type="gene ID" value="KIW84_070002"/>
</dbReference>
<dbReference type="AlphaFoldDB" id="A0A9D4VF38"/>
<protein>
    <recommendedName>
        <fullName evidence="1">At1g61320/AtMIF1 LRR domain-containing protein</fullName>
    </recommendedName>
</protein>
<feature type="domain" description="At1g61320/AtMIF1 LRR" evidence="1">
    <location>
        <begin position="82"/>
        <end position="409"/>
    </location>
</feature>
<proteinExistence type="predicted"/>
<reference evidence="2 3" key="1">
    <citation type="journal article" date="2022" name="Nat. Genet.">
        <title>Improved pea reference genome and pan-genome highlight genomic features and evolutionary characteristics.</title>
        <authorList>
            <person name="Yang T."/>
            <person name="Liu R."/>
            <person name="Luo Y."/>
            <person name="Hu S."/>
            <person name="Wang D."/>
            <person name="Wang C."/>
            <person name="Pandey M.K."/>
            <person name="Ge S."/>
            <person name="Xu Q."/>
            <person name="Li N."/>
            <person name="Li G."/>
            <person name="Huang Y."/>
            <person name="Saxena R.K."/>
            <person name="Ji Y."/>
            <person name="Li M."/>
            <person name="Yan X."/>
            <person name="He Y."/>
            <person name="Liu Y."/>
            <person name="Wang X."/>
            <person name="Xiang C."/>
            <person name="Varshney R.K."/>
            <person name="Ding H."/>
            <person name="Gao S."/>
            <person name="Zong X."/>
        </authorList>
    </citation>
    <scope>NUCLEOTIDE SEQUENCE [LARGE SCALE GENOMIC DNA]</scope>
    <source>
        <strain evidence="2 3">cv. Zhongwan 6</strain>
    </source>
</reference>
<dbReference type="EMBL" id="JAMSHJ010000007">
    <property type="protein sequence ID" value="KAI5382406.1"/>
    <property type="molecule type" value="Genomic_DNA"/>
</dbReference>
<name>A0A9D4VF38_PEA</name>